<keyword evidence="4" id="KW-1185">Reference proteome</keyword>
<evidence type="ECO:0000313" key="3">
    <source>
        <dbReference type="EMBL" id="BDT63713.1"/>
    </source>
</evidence>
<feature type="transmembrane region" description="Helical" evidence="2">
    <location>
        <begin position="262"/>
        <end position="284"/>
    </location>
</feature>
<keyword evidence="2" id="KW-1133">Transmembrane helix</keyword>
<keyword evidence="2" id="KW-0812">Transmembrane</keyword>
<sequence>MTQLEKSFTGLEKSLSGEQQDFIDYFSEFLKKAPDFNLKTTADDDSLNTITKRILSKVSQPGRKKQGYGTKEIKDDLRLLIEIAKVDELYRVGYAEITKAVLEVDKNRKDIPDKLGDFLEAIKNEYLDLLREFKASISSKAQLSLMDSYQQKAIICVGKAIEHARLAHIQYDSLYLETQTELSGIQKSLKEADEKLKEADEKLNDYQTEIDRLSKKQTSMYTDFIAILGVFSAFVFVMFGGFDSLAKILEGLQNNDVSIRKILLISSILIGFLITILYSLMYWVSVIIEKPILQKSCECKNVCWHPKHLYARHRFYLTLMIVCAIVFSFSLLVFK</sequence>
<organism evidence="3 4">
    <name type="scientific">Streptococcus parapneumoniae</name>
    <dbReference type="NCBI Taxonomy" id="2993430"/>
    <lineage>
        <taxon>Bacteria</taxon>
        <taxon>Bacillati</taxon>
        <taxon>Bacillota</taxon>
        <taxon>Bacilli</taxon>
        <taxon>Lactobacillales</taxon>
        <taxon>Streptococcaceae</taxon>
        <taxon>Streptococcus</taxon>
        <taxon>Streptococcus thalassemiae group</taxon>
    </lineage>
</organism>
<evidence type="ECO:0000313" key="4">
    <source>
        <dbReference type="Proteomes" id="UP001378546"/>
    </source>
</evidence>
<evidence type="ECO:0000256" key="1">
    <source>
        <dbReference type="SAM" id="Coils"/>
    </source>
</evidence>
<accession>A0ABN6THA2</accession>
<keyword evidence="1" id="KW-0175">Coiled coil</keyword>
<dbReference type="EMBL" id="AP026968">
    <property type="protein sequence ID" value="BDT63713.1"/>
    <property type="molecule type" value="Genomic_DNA"/>
</dbReference>
<reference evidence="3 4" key="1">
    <citation type="submission" date="2022-11" db="EMBL/GenBank/DDBJ databases">
        <title>Complete genome sequence of alpha-hemolytic streptococci isolated from Japan.</title>
        <authorList>
            <person name="Morita M."/>
            <person name="Chang B."/>
            <person name="Akeda Y."/>
        </authorList>
    </citation>
    <scope>NUCLEOTIDE SEQUENCE [LARGE SCALE GENOMIC DNA]</scope>
    <source>
        <strain evidence="3 4">SP4011</strain>
    </source>
</reference>
<feature type="transmembrane region" description="Helical" evidence="2">
    <location>
        <begin position="221"/>
        <end position="242"/>
    </location>
</feature>
<dbReference type="RefSeq" id="WP_247921160.1">
    <property type="nucleotide sequence ID" value="NZ_AP026968.1"/>
</dbReference>
<dbReference type="Proteomes" id="UP001378546">
    <property type="component" value="Chromosome"/>
</dbReference>
<feature type="transmembrane region" description="Helical" evidence="2">
    <location>
        <begin position="315"/>
        <end position="334"/>
    </location>
</feature>
<protein>
    <submittedName>
        <fullName evidence="3">Uncharacterized protein</fullName>
    </submittedName>
</protein>
<gene>
    <name evidence="3" type="ORF">SP4011_01300</name>
</gene>
<name>A0ABN6THA2_9STRE</name>
<keyword evidence="2" id="KW-0472">Membrane</keyword>
<proteinExistence type="predicted"/>
<evidence type="ECO:0000256" key="2">
    <source>
        <dbReference type="SAM" id="Phobius"/>
    </source>
</evidence>
<feature type="coiled-coil region" evidence="1">
    <location>
        <begin position="182"/>
        <end position="216"/>
    </location>
</feature>